<feature type="compositionally biased region" description="Low complexity" evidence="1">
    <location>
        <begin position="246"/>
        <end position="259"/>
    </location>
</feature>
<evidence type="ECO:0000256" key="1">
    <source>
        <dbReference type="SAM" id="MobiDB-lite"/>
    </source>
</evidence>
<evidence type="ECO:0000313" key="3">
    <source>
        <dbReference type="Proteomes" id="UP000250235"/>
    </source>
</evidence>
<proteinExistence type="predicted"/>
<accession>A0A2Z7BQ91</accession>
<sequence>MCPFQLRKGPRYGRRTVYPLYVIDGFCTQLSDSYTEFDQTIDLMYRFLIRFIGTPFVVIVAQNIELLQPCLVLVALSYQDARASGNTALSSPCCDMLALMRRVVNYHSSWVGQWQVELFDASGIQGSQVTQLVVELARLEVPQEVCLRREIPPRRRGRGRGQFQDESRGQNEDQSSFPSRGHGRRVEDEVDDLTTRVESMEIVMARFQWMSPKIFNGDESSEAADSWRRGRGQFQDESRGATGNQAGPSGSSAGRSPCP</sequence>
<name>A0A2Z7BQ91_9LAMI</name>
<dbReference type="Proteomes" id="UP000250235">
    <property type="component" value="Unassembled WGS sequence"/>
</dbReference>
<dbReference type="EMBL" id="KV003622">
    <property type="protein sequence ID" value="KZV36534.1"/>
    <property type="molecule type" value="Genomic_DNA"/>
</dbReference>
<protein>
    <submittedName>
        <fullName evidence="2">Uncharacterized protein</fullName>
    </submittedName>
</protein>
<dbReference type="AlphaFoldDB" id="A0A2Z7BQ91"/>
<keyword evidence="3" id="KW-1185">Reference proteome</keyword>
<reference evidence="2 3" key="1">
    <citation type="journal article" date="2015" name="Proc. Natl. Acad. Sci. U.S.A.">
        <title>The resurrection genome of Boea hygrometrica: A blueprint for survival of dehydration.</title>
        <authorList>
            <person name="Xiao L."/>
            <person name="Yang G."/>
            <person name="Zhang L."/>
            <person name="Yang X."/>
            <person name="Zhao S."/>
            <person name="Ji Z."/>
            <person name="Zhou Q."/>
            <person name="Hu M."/>
            <person name="Wang Y."/>
            <person name="Chen M."/>
            <person name="Xu Y."/>
            <person name="Jin H."/>
            <person name="Xiao X."/>
            <person name="Hu G."/>
            <person name="Bao F."/>
            <person name="Hu Y."/>
            <person name="Wan P."/>
            <person name="Li L."/>
            <person name="Deng X."/>
            <person name="Kuang T."/>
            <person name="Xiang C."/>
            <person name="Zhu J.K."/>
            <person name="Oliver M.J."/>
            <person name="He Y."/>
        </authorList>
    </citation>
    <scope>NUCLEOTIDE SEQUENCE [LARGE SCALE GENOMIC DNA]</scope>
    <source>
        <strain evidence="3">cv. XS01</strain>
    </source>
</reference>
<gene>
    <name evidence="2" type="ORF">F511_21883</name>
</gene>
<feature type="region of interest" description="Disordered" evidence="1">
    <location>
        <begin position="155"/>
        <end position="192"/>
    </location>
</feature>
<organism evidence="2 3">
    <name type="scientific">Dorcoceras hygrometricum</name>
    <dbReference type="NCBI Taxonomy" id="472368"/>
    <lineage>
        <taxon>Eukaryota</taxon>
        <taxon>Viridiplantae</taxon>
        <taxon>Streptophyta</taxon>
        <taxon>Embryophyta</taxon>
        <taxon>Tracheophyta</taxon>
        <taxon>Spermatophyta</taxon>
        <taxon>Magnoliopsida</taxon>
        <taxon>eudicotyledons</taxon>
        <taxon>Gunneridae</taxon>
        <taxon>Pentapetalae</taxon>
        <taxon>asterids</taxon>
        <taxon>lamiids</taxon>
        <taxon>Lamiales</taxon>
        <taxon>Gesneriaceae</taxon>
        <taxon>Didymocarpoideae</taxon>
        <taxon>Trichosporeae</taxon>
        <taxon>Loxocarpinae</taxon>
        <taxon>Dorcoceras</taxon>
    </lineage>
</organism>
<evidence type="ECO:0000313" key="2">
    <source>
        <dbReference type="EMBL" id="KZV36534.1"/>
    </source>
</evidence>
<feature type="region of interest" description="Disordered" evidence="1">
    <location>
        <begin position="217"/>
        <end position="259"/>
    </location>
</feature>